<dbReference type="PANTHER" id="PTHR31151:SF0">
    <property type="entry name" value="PROLINE-TRNA LIGASE (DUF1680)"/>
    <property type="match status" value="1"/>
</dbReference>
<dbReference type="InterPro" id="IPR049046">
    <property type="entry name" value="Beta-AFase-like_GH127_middle"/>
</dbReference>
<feature type="domain" description="Non-reducing end beta-L-arabinofuranosidase-like GH127 catalytic" evidence="2">
    <location>
        <begin position="170"/>
        <end position="289"/>
    </location>
</feature>
<feature type="domain" description="Non-reducing end beta-L-arabinofuranosidase-like GH127 middle" evidence="3">
    <location>
        <begin position="625"/>
        <end position="718"/>
    </location>
</feature>
<comment type="caution">
    <text evidence="4">The sequence shown here is derived from an EMBL/GenBank/DDBJ whole genome shotgun (WGS) entry which is preliminary data.</text>
</comment>
<feature type="domain" description="Non-reducing end beta-L-arabinofuranosidase-like GH127 catalytic" evidence="2">
    <location>
        <begin position="293"/>
        <end position="616"/>
    </location>
</feature>
<feature type="signal peptide" evidence="1">
    <location>
        <begin position="1"/>
        <end position="26"/>
    </location>
</feature>
<accession>A0A415T0S6</accession>
<dbReference type="PROSITE" id="PS51257">
    <property type="entry name" value="PROKAR_LIPOPROTEIN"/>
    <property type="match status" value="1"/>
</dbReference>
<keyword evidence="1" id="KW-0732">Signal</keyword>
<dbReference type="AlphaFoldDB" id="A0A415T0S6"/>
<gene>
    <name evidence="4" type="ORF">DWZ34_11695</name>
</gene>
<sequence>MPFFFRIVSNVMIGMAGFMYAPSVYSAVGCDYTDTKLKDTVARDKSIVDVERIVVQSPVGTVPRLPYQIWVTYSNGQSEYRQVKWSNYSVVTEEEQVEYPIGKEYRIKGYVLGENMTLNGYPVFANIKVVDKKYSVPSGSLKAYPLPLNKVSLIGDNRLTSNRDLAIDEIISWDVTQQLYNYRDTYGYDTGGYKRADGWDAPDIKLKGHGSGHYMSALAFAYACCQDESKKEILRKNIIRMVNELRECQERTFVWNEKLGRYWEARDFAPENELREMKGTWKDFDVYKTQYKQYGYGYLNAIPAHHPALIEMYRAYNNNDWVWAPYYSIHKQLAGLIDIATYFDDKKIADKALLIAKDMGLWVWNRLHYRTFVSSEGTPEERRAKPGNRYEMWNMYIAGEVGGMSESLARLSEMVKDSVDKSRLLEASNYFDSPAFYQPLSNNIDAIRTRHANQHIPMIVGALRSYISNQNPYYYNLAENFWNLVQGRYRYASGGVGNGEMFRQPYSQMLSMATNVTSDRDGNLYPSPNINETCCSYNLAKLSKDLNCYNPDNAQYMDYYERVLYNHIVGSLHPTRYMTTYHYAVGLDASKQWGNETPQSSCCGGTGSENHVKYQEAVYFVSDNTIWVGLYMPTVAQWDDKNVKIIQECTWPAEKSTIRILEGKGRFSMKLRVPFWATKGFDVKLNGKSISSSYRPQSYVEIPEREWTTSDVVEVVMPFTKYIDFCPDKMETAATSKNETKTPFAPMWAGTLMYGPLAMTATGITQWKDATINLNSDLSNIILNGASEGKGYEANVYSLSCDGIKFLPDYYTDKHSTHYFRINFLGDQSKEYKKKLLNQINEAKCYKAKYYKKTSFERLLLSISEAETLYNANVVSLNETNSMIEELDAAVAGLESKRLHKAELKRLCISANEIQSAPYTWDSYDNFQKALKAAEEVLITGKQQKDIDLAEYKLTMAQKSLVLLEDIDKSELKELMLLASERIKNQEAWEAMPVKVPEFSPWARHGYERLLKQYDISVKVFNNEDKRYNQNEVNEAVSQLNASINTMRPGNLAELEDLNNLMSMIAKVKEISSDNPELKEIIEYAEMVVKYVSDGSGTIDMIRNAEERLRLLEK</sequence>
<evidence type="ECO:0000313" key="5">
    <source>
        <dbReference type="Proteomes" id="UP000285109"/>
    </source>
</evidence>
<dbReference type="Proteomes" id="UP000285109">
    <property type="component" value="Unassembled WGS sequence"/>
</dbReference>
<evidence type="ECO:0000259" key="3">
    <source>
        <dbReference type="Pfam" id="PF20736"/>
    </source>
</evidence>
<dbReference type="EMBL" id="QRQK01000023">
    <property type="protein sequence ID" value="RHM95065.1"/>
    <property type="molecule type" value="Genomic_DNA"/>
</dbReference>
<evidence type="ECO:0000256" key="1">
    <source>
        <dbReference type="SAM" id="SignalP"/>
    </source>
</evidence>
<organism evidence="4 5">
    <name type="scientific">Phocaeicola plebeius</name>
    <dbReference type="NCBI Taxonomy" id="310297"/>
    <lineage>
        <taxon>Bacteria</taxon>
        <taxon>Pseudomonadati</taxon>
        <taxon>Bacteroidota</taxon>
        <taxon>Bacteroidia</taxon>
        <taxon>Bacteroidales</taxon>
        <taxon>Bacteroidaceae</taxon>
        <taxon>Phocaeicola</taxon>
    </lineage>
</organism>
<proteinExistence type="predicted"/>
<evidence type="ECO:0008006" key="6">
    <source>
        <dbReference type="Google" id="ProtNLM"/>
    </source>
</evidence>
<protein>
    <recommendedName>
        <fullName evidence="6">Beta-L-arabinofuranosidase</fullName>
    </recommendedName>
</protein>
<feature type="chain" id="PRO_5019278663" description="Beta-L-arabinofuranosidase" evidence="1">
    <location>
        <begin position="27"/>
        <end position="1114"/>
    </location>
</feature>
<dbReference type="InterPro" id="IPR012878">
    <property type="entry name" value="Beta-AFase-like_GH127_cat"/>
</dbReference>
<name>A0A415T0S6_9BACT</name>
<evidence type="ECO:0000259" key="2">
    <source>
        <dbReference type="Pfam" id="PF07944"/>
    </source>
</evidence>
<reference evidence="4 5" key="1">
    <citation type="submission" date="2018-08" db="EMBL/GenBank/DDBJ databases">
        <title>A genome reference for cultivated species of the human gut microbiota.</title>
        <authorList>
            <person name="Zou Y."/>
            <person name="Xue W."/>
            <person name="Luo G."/>
        </authorList>
    </citation>
    <scope>NUCLEOTIDE SEQUENCE [LARGE SCALE GENOMIC DNA]</scope>
    <source>
        <strain evidence="4 5">AF31-28B-AC</strain>
    </source>
</reference>
<dbReference type="Gene3D" id="1.20.1270.90">
    <property type="entry name" value="AF1782-like"/>
    <property type="match status" value="1"/>
</dbReference>
<evidence type="ECO:0000313" key="4">
    <source>
        <dbReference type="EMBL" id="RHM95065.1"/>
    </source>
</evidence>
<dbReference type="Pfam" id="PF20736">
    <property type="entry name" value="Glyco_hydro127M"/>
    <property type="match status" value="1"/>
</dbReference>
<dbReference type="Pfam" id="PF07944">
    <property type="entry name" value="Beta-AFase-like_GH127_cat"/>
    <property type="match status" value="2"/>
</dbReference>
<dbReference type="PANTHER" id="PTHR31151">
    <property type="entry name" value="PROLINE-TRNA LIGASE (DUF1680)"/>
    <property type="match status" value="1"/>
</dbReference>